<evidence type="ECO:0000313" key="5">
    <source>
        <dbReference type="EMBL" id="MFD2418472.1"/>
    </source>
</evidence>
<dbReference type="CDD" id="cd07377">
    <property type="entry name" value="WHTH_GntR"/>
    <property type="match status" value="1"/>
</dbReference>
<dbReference type="Proteomes" id="UP001597417">
    <property type="component" value="Unassembled WGS sequence"/>
</dbReference>
<dbReference type="InterPro" id="IPR000524">
    <property type="entry name" value="Tscrpt_reg_HTH_GntR"/>
</dbReference>
<dbReference type="SMART" id="SM00345">
    <property type="entry name" value="HTH_GNTR"/>
    <property type="match status" value="1"/>
</dbReference>
<dbReference type="PANTHER" id="PTHR44846:SF17">
    <property type="entry name" value="GNTR-FAMILY TRANSCRIPTIONAL REGULATOR"/>
    <property type="match status" value="1"/>
</dbReference>
<dbReference type="SUPFAM" id="SSF46785">
    <property type="entry name" value="Winged helix' DNA-binding domain"/>
    <property type="match status" value="1"/>
</dbReference>
<name>A0ABW5FY79_9PSEU</name>
<dbReference type="EMBL" id="JBHUKR010000007">
    <property type="protein sequence ID" value="MFD2418472.1"/>
    <property type="molecule type" value="Genomic_DNA"/>
</dbReference>
<dbReference type="InterPro" id="IPR036390">
    <property type="entry name" value="WH_DNA-bd_sf"/>
</dbReference>
<evidence type="ECO:0000256" key="1">
    <source>
        <dbReference type="ARBA" id="ARBA00023015"/>
    </source>
</evidence>
<keyword evidence="3" id="KW-0804">Transcription</keyword>
<keyword evidence="6" id="KW-1185">Reference proteome</keyword>
<evidence type="ECO:0000313" key="6">
    <source>
        <dbReference type="Proteomes" id="UP001597417"/>
    </source>
</evidence>
<evidence type="ECO:0000256" key="3">
    <source>
        <dbReference type="ARBA" id="ARBA00023163"/>
    </source>
</evidence>
<evidence type="ECO:0000256" key="2">
    <source>
        <dbReference type="ARBA" id="ARBA00023125"/>
    </source>
</evidence>
<comment type="caution">
    <text evidence="5">The sequence shown here is derived from an EMBL/GenBank/DDBJ whole genome shotgun (WGS) entry which is preliminary data.</text>
</comment>
<dbReference type="Gene3D" id="1.10.10.10">
    <property type="entry name" value="Winged helix-like DNA-binding domain superfamily/Winged helix DNA-binding domain"/>
    <property type="match status" value="1"/>
</dbReference>
<organism evidence="5 6">
    <name type="scientific">Amycolatopsis pigmentata</name>
    <dbReference type="NCBI Taxonomy" id="450801"/>
    <lineage>
        <taxon>Bacteria</taxon>
        <taxon>Bacillati</taxon>
        <taxon>Actinomycetota</taxon>
        <taxon>Actinomycetes</taxon>
        <taxon>Pseudonocardiales</taxon>
        <taxon>Pseudonocardiaceae</taxon>
        <taxon>Amycolatopsis</taxon>
    </lineage>
</organism>
<keyword evidence="1" id="KW-0805">Transcription regulation</keyword>
<protein>
    <submittedName>
        <fullName evidence="5">GntR family transcriptional regulator</fullName>
    </submittedName>
</protein>
<feature type="domain" description="HTH gntR-type" evidence="4">
    <location>
        <begin position="22"/>
        <end position="81"/>
    </location>
</feature>
<gene>
    <name evidence="5" type="ORF">ACFSXZ_19285</name>
</gene>
<accession>A0ABW5FY79</accession>
<dbReference type="InterPro" id="IPR036388">
    <property type="entry name" value="WH-like_DNA-bd_sf"/>
</dbReference>
<proteinExistence type="predicted"/>
<keyword evidence="2" id="KW-0238">DNA-binding</keyword>
<evidence type="ECO:0000259" key="4">
    <source>
        <dbReference type="SMART" id="SM00345"/>
    </source>
</evidence>
<dbReference type="RefSeq" id="WP_378266406.1">
    <property type="nucleotide sequence ID" value="NZ_JBHUKR010000007.1"/>
</dbReference>
<dbReference type="PRINTS" id="PR00035">
    <property type="entry name" value="HTHGNTR"/>
</dbReference>
<dbReference type="InterPro" id="IPR050679">
    <property type="entry name" value="Bact_HTH_transcr_reg"/>
</dbReference>
<reference evidence="6" key="1">
    <citation type="journal article" date="2019" name="Int. J. Syst. Evol. Microbiol.">
        <title>The Global Catalogue of Microorganisms (GCM) 10K type strain sequencing project: providing services to taxonomists for standard genome sequencing and annotation.</title>
        <authorList>
            <consortium name="The Broad Institute Genomics Platform"/>
            <consortium name="The Broad Institute Genome Sequencing Center for Infectious Disease"/>
            <person name="Wu L."/>
            <person name="Ma J."/>
        </authorList>
    </citation>
    <scope>NUCLEOTIDE SEQUENCE [LARGE SCALE GENOMIC DNA]</scope>
    <source>
        <strain evidence="6">CGMCC 4.7645</strain>
    </source>
</reference>
<dbReference type="PANTHER" id="PTHR44846">
    <property type="entry name" value="MANNOSYL-D-GLYCERATE TRANSPORT/METABOLISM SYSTEM REPRESSOR MNGR-RELATED"/>
    <property type="match status" value="1"/>
</dbReference>
<sequence>MSWDDRAIRIDRDSPTPVWVQVADDLRSDIASGALPAKSRLPSGPELGEIYGVARDTAVKAVRKLRDEGLVVVTNGKGTYVADQ</sequence>
<dbReference type="Pfam" id="PF00392">
    <property type="entry name" value="GntR"/>
    <property type="match status" value="1"/>
</dbReference>